<accession>A0A255XLN9</accession>
<protein>
    <recommendedName>
        <fullName evidence="1">Amine oxidase domain-containing protein</fullName>
    </recommendedName>
</protein>
<proteinExistence type="predicted"/>
<dbReference type="PANTHER" id="PTHR42923:SF47">
    <property type="entry name" value="BLR3003 PROTEIN"/>
    <property type="match status" value="1"/>
</dbReference>
<dbReference type="AlphaFoldDB" id="A0A255XLN9"/>
<evidence type="ECO:0000313" key="2">
    <source>
        <dbReference type="EMBL" id="OYQ17868.1"/>
    </source>
</evidence>
<dbReference type="GO" id="GO:0016491">
    <property type="term" value="F:oxidoreductase activity"/>
    <property type="evidence" value="ECO:0007669"/>
    <property type="project" value="InterPro"/>
</dbReference>
<dbReference type="RefSeq" id="WP_094409430.1">
    <property type="nucleotide sequence ID" value="NZ_BMJZ01000002.1"/>
</dbReference>
<dbReference type="Gene3D" id="3.50.50.60">
    <property type="entry name" value="FAD/NAD(P)-binding domain"/>
    <property type="match status" value="1"/>
</dbReference>
<dbReference type="InterPro" id="IPR036188">
    <property type="entry name" value="FAD/NAD-bd_sf"/>
</dbReference>
<dbReference type="SUPFAM" id="SSF51905">
    <property type="entry name" value="FAD/NAD(P)-binding domain"/>
    <property type="match status" value="1"/>
</dbReference>
<evidence type="ECO:0000259" key="1">
    <source>
        <dbReference type="Pfam" id="PF01593"/>
    </source>
</evidence>
<feature type="domain" description="Amine oxidase" evidence="1">
    <location>
        <begin position="12"/>
        <end position="115"/>
    </location>
</feature>
<dbReference type="InterPro" id="IPR050464">
    <property type="entry name" value="Zeta_carotene_desat/Oxidored"/>
</dbReference>
<dbReference type="PANTHER" id="PTHR42923">
    <property type="entry name" value="PROTOPORPHYRINOGEN OXIDASE"/>
    <property type="match status" value="1"/>
</dbReference>
<comment type="caution">
    <text evidence="2">The sequence shown here is derived from an EMBL/GenBank/DDBJ whole genome shotgun (WGS) entry which is preliminary data.</text>
</comment>
<dbReference type="OrthoDB" id="7849608at2"/>
<gene>
    <name evidence="2" type="ORF">CHR90_12905</name>
</gene>
<feature type="domain" description="Amine oxidase" evidence="1">
    <location>
        <begin position="203"/>
        <end position="402"/>
    </location>
</feature>
<dbReference type="Pfam" id="PF01593">
    <property type="entry name" value="Amino_oxidase"/>
    <property type="match status" value="2"/>
</dbReference>
<sequence>MARTTVIVGAGVAGLAAAVMAVSKGDKVIILEAAPHPGGRCRAWPLAGEDLPLVDLGTHLILRGNRALHAYLDRIGAKDGFIAPGPTPGALTLIGGTDRLTLPLGPGLLLKPPAPLTRRALLAAHRLMRGGRVGDRLDLDSPTGRWLWHPLVRAALNIDPAEGDARLLSAVLRQGLLRGTAAACPLVPRDSLDTALIRPAIAYLTARGAILRTTTPLRRLDRTDDRITALHVGNGDTIPITPMSRIVLAVPPQAAHRLLPDLDVPTESRAILNLHATLPVPPAGDAPELLGLIDGTGEWFLRRGARVAVTLSAADRLRDTPATEIEAAIKADLLRLYGCAPDQVRLIWEKRATFAATPAQNARRPGPNVPGLLNLRLAGDWTATGLPATLEGAIRSGLRAVESFGRR</sequence>
<reference evidence="2 3" key="1">
    <citation type="submission" date="2017-07" db="EMBL/GenBank/DDBJ databases">
        <title>Elstera cyanobacteriorum sp. nov., a novel bacterium isolated from cyanobacterial aggregates in a eutrophic lake.</title>
        <authorList>
            <person name="Cai H."/>
        </authorList>
    </citation>
    <scope>NUCLEOTIDE SEQUENCE [LARGE SCALE GENOMIC DNA]</scope>
    <source>
        <strain evidence="2 3">TH019</strain>
    </source>
</reference>
<evidence type="ECO:0000313" key="3">
    <source>
        <dbReference type="Proteomes" id="UP000216361"/>
    </source>
</evidence>
<organism evidence="2 3">
    <name type="scientific">Elstera cyanobacteriorum</name>
    <dbReference type="NCBI Taxonomy" id="2022747"/>
    <lineage>
        <taxon>Bacteria</taxon>
        <taxon>Pseudomonadati</taxon>
        <taxon>Pseudomonadota</taxon>
        <taxon>Alphaproteobacteria</taxon>
        <taxon>Rhodospirillales</taxon>
        <taxon>Rhodospirillaceae</taxon>
        <taxon>Elstera</taxon>
    </lineage>
</organism>
<dbReference type="EMBL" id="NOXS01000033">
    <property type="protein sequence ID" value="OYQ17868.1"/>
    <property type="molecule type" value="Genomic_DNA"/>
</dbReference>
<dbReference type="Proteomes" id="UP000216361">
    <property type="component" value="Unassembled WGS sequence"/>
</dbReference>
<name>A0A255XLN9_9PROT</name>
<dbReference type="InterPro" id="IPR002937">
    <property type="entry name" value="Amino_oxidase"/>
</dbReference>
<keyword evidence="3" id="KW-1185">Reference proteome</keyword>